<dbReference type="InterPro" id="IPR000801">
    <property type="entry name" value="Esterase-like"/>
</dbReference>
<keyword evidence="2" id="KW-1185">Reference proteome</keyword>
<evidence type="ECO:0000313" key="2">
    <source>
        <dbReference type="Proteomes" id="UP001596058"/>
    </source>
</evidence>
<protein>
    <submittedName>
        <fullName evidence="1">Alpha/beta hydrolase-fold protein</fullName>
    </submittedName>
</protein>
<dbReference type="GO" id="GO:0016787">
    <property type="term" value="F:hydrolase activity"/>
    <property type="evidence" value="ECO:0007669"/>
    <property type="project" value="UniProtKB-KW"/>
</dbReference>
<dbReference type="Gene3D" id="3.40.50.1820">
    <property type="entry name" value="alpha/beta hydrolase"/>
    <property type="match status" value="1"/>
</dbReference>
<dbReference type="EMBL" id="JBHSPA010000004">
    <property type="protein sequence ID" value="MFC5822540.1"/>
    <property type="molecule type" value="Genomic_DNA"/>
</dbReference>
<dbReference type="RefSeq" id="WP_379512092.1">
    <property type="nucleotide sequence ID" value="NZ_JBHSPA010000004.1"/>
</dbReference>
<dbReference type="SUPFAM" id="SSF53474">
    <property type="entry name" value="alpha/beta-Hydrolases"/>
    <property type="match status" value="1"/>
</dbReference>
<dbReference type="Proteomes" id="UP001596058">
    <property type="component" value="Unassembled WGS sequence"/>
</dbReference>
<reference evidence="2" key="1">
    <citation type="journal article" date="2019" name="Int. J. Syst. Evol. Microbiol.">
        <title>The Global Catalogue of Microorganisms (GCM) 10K type strain sequencing project: providing services to taxonomists for standard genome sequencing and annotation.</title>
        <authorList>
            <consortium name="The Broad Institute Genomics Platform"/>
            <consortium name="The Broad Institute Genome Sequencing Center for Infectious Disease"/>
            <person name="Wu L."/>
            <person name="Ma J."/>
        </authorList>
    </citation>
    <scope>NUCLEOTIDE SEQUENCE [LARGE SCALE GENOMIC DNA]</scope>
    <source>
        <strain evidence="2">CCUG 53903</strain>
    </source>
</reference>
<proteinExistence type="predicted"/>
<comment type="caution">
    <text evidence="1">The sequence shown here is derived from an EMBL/GenBank/DDBJ whole genome shotgun (WGS) entry which is preliminary data.</text>
</comment>
<gene>
    <name evidence="1" type="ORF">ACFPZ3_01610</name>
</gene>
<accession>A0ABW1CC95</accession>
<name>A0ABW1CC95_9ACTN</name>
<keyword evidence="1" id="KW-0378">Hydrolase</keyword>
<dbReference type="InterPro" id="IPR029058">
    <property type="entry name" value="AB_hydrolase_fold"/>
</dbReference>
<dbReference type="Pfam" id="PF00756">
    <property type="entry name" value="Esterase"/>
    <property type="match status" value="1"/>
</dbReference>
<organism evidence="1 2">
    <name type="scientific">Nonomuraea insulae</name>
    <dbReference type="NCBI Taxonomy" id="1616787"/>
    <lineage>
        <taxon>Bacteria</taxon>
        <taxon>Bacillati</taxon>
        <taxon>Actinomycetota</taxon>
        <taxon>Actinomycetes</taxon>
        <taxon>Streptosporangiales</taxon>
        <taxon>Streptosporangiaceae</taxon>
        <taxon>Nonomuraea</taxon>
    </lineage>
</organism>
<sequence>MRRPRVWLTGSAVVLVAVAFVVFRSQPTGPFMAAPATTSPSVVRVLDGQKAGDRGEQLSVHPAALWGDVRTNKDVWDAHNPTKLAGQLRGVRLYVSSGNGQAGPLDPPGATGDFEDALLSQSKAFARQARAAGVKITTDFYGPGRHTWPYWERALKRAMPVLRAAVGV</sequence>
<evidence type="ECO:0000313" key="1">
    <source>
        <dbReference type="EMBL" id="MFC5822540.1"/>
    </source>
</evidence>